<dbReference type="Pfam" id="PF03692">
    <property type="entry name" value="CxxCxxCC"/>
    <property type="match status" value="1"/>
</dbReference>
<dbReference type="EMBL" id="JACHLL010000003">
    <property type="protein sequence ID" value="MBB6341831.1"/>
    <property type="molecule type" value="Genomic_DNA"/>
</dbReference>
<evidence type="ECO:0000313" key="1">
    <source>
        <dbReference type="EMBL" id="MBB6341831.1"/>
    </source>
</evidence>
<dbReference type="Proteomes" id="UP000557193">
    <property type="component" value="Unassembled WGS sequence"/>
</dbReference>
<name>A0A7X0BUQ2_9PSED</name>
<sequence>MSASNPCLSCGACCAHFRVSFYWGECQSGGGLVPDELVVQISPQRVAMLGTETRPVRCTALQGTVGEQVACSNYACRSSTCREFTASWEDGQANPHCDKARAAYGLPPLGPEHWPDRLDCQHIIVE</sequence>
<organism evidence="1 2">
    <name type="scientific">Pseudomonas fluvialis</name>
    <dbReference type="NCBI Taxonomy" id="1793966"/>
    <lineage>
        <taxon>Bacteria</taxon>
        <taxon>Pseudomonadati</taxon>
        <taxon>Pseudomonadota</taxon>
        <taxon>Gammaproteobacteria</taxon>
        <taxon>Pseudomonadales</taxon>
        <taxon>Pseudomonadaceae</taxon>
        <taxon>Pseudomonas</taxon>
    </lineage>
</organism>
<protein>
    <submittedName>
        <fullName evidence="1">Fe-S-cluster containining protein</fullName>
    </submittedName>
</protein>
<dbReference type="AlphaFoldDB" id="A0A7X0BUQ2"/>
<proteinExistence type="predicted"/>
<accession>A0A7X0BUQ2</accession>
<reference evidence="1 2" key="1">
    <citation type="submission" date="2020-08" db="EMBL/GenBank/DDBJ databases">
        <title>Functional genomics of gut bacteria from endangered species of beetles.</title>
        <authorList>
            <person name="Carlos-Shanley C."/>
        </authorList>
    </citation>
    <scope>NUCLEOTIDE SEQUENCE [LARGE SCALE GENOMIC DNA]</scope>
    <source>
        <strain evidence="1 2">S00202</strain>
    </source>
</reference>
<dbReference type="InterPro" id="IPR005358">
    <property type="entry name" value="Puta_zinc/iron-chelating_dom"/>
</dbReference>
<gene>
    <name evidence="1" type="ORF">HNP49_001999</name>
</gene>
<dbReference type="RefSeq" id="WP_184682875.1">
    <property type="nucleotide sequence ID" value="NZ_JACHLL010000003.1"/>
</dbReference>
<evidence type="ECO:0000313" key="2">
    <source>
        <dbReference type="Proteomes" id="UP000557193"/>
    </source>
</evidence>
<comment type="caution">
    <text evidence="1">The sequence shown here is derived from an EMBL/GenBank/DDBJ whole genome shotgun (WGS) entry which is preliminary data.</text>
</comment>
<keyword evidence="2" id="KW-1185">Reference proteome</keyword>